<gene>
    <name evidence="6" type="ORF">BCR39DRAFT_586065</name>
</gene>
<dbReference type="EMBL" id="MCFC01000003">
    <property type="protein sequence ID" value="ORY34257.1"/>
    <property type="molecule type" value="Genomic_DNA"/>
</dbReference>
<evidence type="ECO:0000256" key="4">
    <source>
        <dbReference type="ARBA" id="ARBA00023136"/>
    </source>
</evidence>
<feature type="transmembrane region" description="Helical" evidence="5">
    <location>
        <begin position="56"/>
        <end position="74"/>
    </location>
</feature>
<feature type="transmembrane region" description="Helical" evidence="5">
    <location>
        <begin position="220"/>
        <end position="238"/>
    </location>
</feature>
<feature type="transmembrane region" description="Helical" evidence="5">
    <location>
        <begin position="131"/>
        <end position="154"/>
    </location>
</feature>
<name>A0A1Y2BI83_9TREE</name>
<comment type="subcellular location">
    <subcellularLocation>
        <location evidence="1">Membrane</location>
        <topology evidence="1">Multi-pass membrane protein</topology>
    </subcellularLocation>
</comment>
<proteinExistence type="predicted"/>
<evidence type="ECO:0000256" key="3">
    <source>
        <dbReference type="ARBA" id="ARBA00022989"/>
    </source>
</evidence>
<dbReference type="InParanoid" id="A0A1Y2BI83"/>
<dbReference type="GO" id="GO:0016020">
    <property type="term" value="C:membrane"/>
    <property type="evidence" value="ECO:0007669"/>
    <property type="project" value="UniProtKB-SubCell"/>
</dbReference>
<keyword evidence="7" id="KW-1185">Reference proteome</keyword>
<feature type="transmembrane region" description="Helical" evidence="5">
    <location>
        <begin position="23"/>
        <end position="49"/>
    </location>
</feature>
<dbReference type="Proteomes" id="UP000193986">
    <property type="component" value="Unassembled WGS sequence"/>
</dbReference>
<feature type="transmembrane region" description="Helical" evidence="5">
    <location>
        <begin position="174"/>
        <end position="199"/>
    </location>
</feature>
<dbReference type="AlphaFoldDB" id="A0A1Y2BI83"/>
<reference evidence="6 7" key="1">
    <citation type="submission" date="2016-07" db="EMBL/GenBank/DDBJ databases">
        <title>Pervasive Adenine N6-methylation of Active Genes in Fungi.</title>
        <authorList>
            <consortium name="DOE Joint Genome Institute"/>
            <person name="Mondo S.J."/>
            <person name="Dannebaum R.O."/>
            <person name="Kuo R.C."/>
            <person name="Labutti K."/>
            <person name="Haridas S."/>
            <person name="Kuo A."/>
            <person name="Salamov A."/>
            <person name="Ahrendt S.R."/>
            <person name="Lipzen A."/>
            <person name="Sullivan W."/>
            <person name="Andreopoulos W.B."/>
            <person name="Clum A."/>
            <person name="Lindquist E."/>
            <person name="Daum C."/>
            <person name="Ramamoorthy G.K."/>
            <person name="Gryganskyi A."/>
            <person name="Culley D."/>
            <person name="Magnuson J.K."/>
            <person name="James T.Y."/>
            <person name="O'Malley M.A."/>
            <person name="Stajich J.E."/>
            <person name="Spatafora J.W."/>
            <person name="Visel A."/>
            <person name="Grigoriev I.V."/>
        </authorList>
    </citation>
    <scope>NUCLEOTIDE SEQUENCE [LARGE SCALE GENOMIC DNA]</scope>
    <source>
        <strain evidence="6 7">68-887.2</strain>
    </source>
</reference>
<keyword evidence="4 5" id="KW-0472">Membrane</keyword>
<evidence type="ECO:0000313" key="7">
    <source>
        <dbReference type="Proteomes" id="UP000193986"/>
    </source>
</evidence>
<evidence type="ECO:0000256" key="5">
    <source>
        <dbReference type="SAM" id="Phobius"/>
    </source>
</evidence>
<protein>
    <recommendedName>
        <fullName evidence="8">RTA1 like protein-domain-containing protein</fullName>
    </recommendedName>
</protein>
<accession>A0A1Y2BI83</accession>
<dbReference type="Pfam" id="PF04479">
    <property type="entry name" value="RTA1"/>
    <property type="match status" value="1"/>
</dbReference>
<feature type="transmembrane region" description="Helical" evidence="5">
    <location>
        <begin position="86"/>
        <end position="110"/>
    </location>
</feature>
<comment type="caution">
    <text evidence="6">The sequence shown here is derived from an EMBL/GenBank/DDBJ whole genome shotgun (WGS) entry which is preliminary data.</text>
</comment>
<evidence type="ECO:0008006" key="8">
    <source>
        <dbReference type="Google" id="ProtNLM"/>
    </source>
</evidence>
<dbReference type="OrthoDB" id="3358017at2759"/>
<dbReference type="PANTHER" id="PTHR31465:SF1">
    <property type="entry name" value="PROTEIN RTA1-RELATED"/>
    <property type="match status" value="1"/>
</dbReference>
<keyword evidence="3 5" id="KW-1133">Transmembrane helix</keyword>
<evidence type="ECO:0000256" key="1">
    <source>
        <dbReference type="ARBA" id="ARBA00004141"/>
    </source>
</evidence>
<dbReference type="STRING" id="71784.A0A1Y2BI83"/>
<dbReference type="PANTHER" id="PTHR31465">
    <property type="entry name" value="PROTEIN RTA1-RELATED"/>
    <property type="match status" value="1"/>
</dbReference>
<evidence type="ECO:0000256" key="2">
    <source>
        <dbReference type="ARBA" id="ARBA00022692"/>
    </source>
</evidence>
<dbReference type="InterPro" id="IPR007568">
    <property type="entry name" value="RTA1"/>
</dbReference>
<sequence>MPYSGPQIVSPAAGDTPIWNYGYIPSLGLCIVGVITFLLVACPHLWLFVTKLGTRSVHGLFFFATLIEALGYGARLSSHNHPFSRLSFLLGIALVQIATILVSASLYKAIQRGIKYTPNGRALSPMRPRSLITLFVILDVVWVLMQIAGQYFYAGAEGAKITGDTPTFATGTSTLIYLAGNVLQAITIIIVSVFVWIILRRSVRLLANPEPSLQYPNLRPLLIQILASLGLFFVRLVVRIAQGAQGPYEYAATHEWVFGLFEYLVSTPTPYLSTIYLVLNKTQPILLILILWAARPLWKFLFPFGHRHGEGAHTRDDVPTLVSEGAPTAIDSGEISTEVKV</sequence>
<evidence type="ECO:0000313" key="6">
    <source>
        <dbReference type="EMBL" id="ORY34257.1"/>
    </source>
</evidence>
<keyword evidence="2 5" id="KW-0812">Transmembrane</keyword>
<organism evidence="6 7">
    <name type="scientific">Naematelia encephala</name>
    <dbReference type="NCBI Taxonomy" id="71784"/>
    <lineage>
        <taxon>Eukaryota</taxon>
        <taxon>Fungi</taxon>
        <taxon>Dikarya</taxon>
        <taxon>Basidiomycota</taxon>
        <taxon>Agaricomycotina</taxon>
        <taxon>Tremellomycetes</taxon>
        <taxon>Tremellales</taxon>
        <taxon>Naemateliaceae</taxon>
        <taxon>Naematelia</taxon>
    </lineage>
</organism>